<organism evidence="1 2">
    <name type="scientific">Kitasatospora phosalacinea</name>
    <dbReference type="NCBI Taxonomy" id="2065"/>
    <lineage>
        <taxon>Bacteria</taxon>
        <taxon>Bacillati</taxon>
        <taxon>Actinomycetota</taxon>
        <taxon>Actinomycetes</taxon>
        <taxon>Kitasatosporales</taxon>
        <taxon>Streptomycetaceae</taxon>
        <taxon>Kitasatospora</taxon>
    </lineage>
</organism>
<sequence>MCPMCPHPTFPLFPIAPAGLPRGESHPPTLPWIIRRISPRVSGNGYSRVTGALPQVWNRTPRA</sequence>
<reference evidence="1" key="1">
    <citation type="submission" date="2023-02" db="EMBL/GenBank/DDBJ databases">
        <title>Kitasatospora phosalacinea NBRC 14627.</title>
        <authorList>
            <person name="Ichikawa N."/>
            <person name="Sato H."/>
            <person name="Tonouchi N."/>
        </authorList>
    </citation>
    <scope>NUCLEOTIDE SEQUENCE</scope>
    <source>
        <strain evidence="1">NBRC 14627</strain>
    </source>
</reference>
<proteinExistence type="predicted"/>
<dbReference type="EMBL" id="BSSA01000009">
    <property type="protein sequence ID" value="GLW70907.1"/>
    <property type="molecule type" value="Genomic_DNA"/>
</dbReference>
<gene>
    <name evidence="1" type="ORF">Kpho02_32060</name>
</gene>
<dbReference type="AlphaFoldDB" id="A0A9W6V351"/>
<evidence type="ECO:0000313" key="1">
    <source>
        <dbReference type="EMBL" id="GLW70907.1"/>
    </source>
</evidence>
<name>A0A9W6V351_9ACTN</name>
<comment type="caution">
    <text evidence="1">The sequence shown here is derived from an EMBL/GenBank/DDBJ whole genome shotgun (WGS) entry which is preliminary data.</text>
</comment>
<accession>A0A9W6V351</accession>
<protein>
    <submittedName>
        <fullName evidence="1">Uncharacterized protein</fullName>
    </submittedName>
</protein>
<dbReference type="Proteomes" id="UP001165041">
    <property type="component" value="Unassembled WGS sequence"/>
</dbReference>
<evidence type="ECO:0000313" key="2">
    <source>
        <dbReference type="Proteomes" id="UP001165041"/>
    </source>
</evidence>